<accession>A0ACD5YNG6</accession>
<sequence>MAFCRGCCSGLLLLIAMALLPLALGTAMDPIGSYCAGTSYKGSGGKASVNAVLADLVAKGSTGGFATSSAGKDKTLVYGLAQCRGDVSASDCSACLADAANQLPAACSYQSDARIWYDYCFVRYDSTDFAGQTDTGAGVILINVQAEDDPKAFESAVGKVMGKAAAQAAASGSGGLGRAKNKYTPFVNIYGLAQCTRDLAPLACAQCVSTALSRFGDYCGAQQGCQINYSSCRVRYEIYPFYFPLDGPGGQAATDMTKYTKIVVHP</sequence>
<name>A0ACD5YNG6_AVESA</name>
<dbReference type="EnsemblPlants" id="AVESA.00010b.r2.5DG1005590.1">
    <property type="protein sequence ID" value="AVESA.00010b.r2.5DG1005590.1.CDS"/>
    <property type="gene ID" value="AVESA.00010b.r2.5DG1005590"/>
</dbReference>
<reference evidence="1" key="2">
    <citation type="submission" date="2025-09" db="UniProtKB">
        <authorList>
            <consortium name="EnsemblPlants"/>
        </authorList>
    </citation>
    <scope>IDENTIFICATION</scope>
</reference>
<dbReference type="Proteomes" id="UP001732700">
    <property type="component" value="Chromosome 5D"/>
</dbReference>
<evidence type="ECO:0000313" key="1">
    <source>
        <dbReference type="EnsemblPlants" id="AVESA.00010b.r2.5DG1005590.1.CDS"/>
    </source>
</evidence>
<reference evidence="1" key="1">
    <citation type="submission" date="2021-05" db="EMBL/GenBank/DDBJ databases">
        <authorList>
            <person name="Scholz U."/>
            <person name="Mascher M."/>
            <person name="Fiebig A."/>
        </authorList>
    </citation>
    <scope>NUCLEOTIDE SEQUENCE [LARGE SCALE GENOMIC DNA]</scope>
</reference>
<keyword evidence="2" id="KW-1185">Reference proteome</keyword>
<proteinExistence type="predicted"/>
<evidence type="ECO:0000313" key="2">
    <source>
        <dbReference type="Proteomes" id="UP001732700"/>
    </source>
</evidence>
<protein>
    <submittedName>
        <fullName evidence="1">Uncharacterized protein</fullName>
    </submittedName>
</protein>
<organism evidence="1 2">
    <name type="scientific">Avena sativa</name>
    <name type="common">Oat</name>
    <dbReference type="NCBI Taxonomy" id="4498"/>
    <lineage>
        <taxon>Eukaryota</taxon>
        <taxon>Viridiplantae</taxon>
        <taxon>Streptophyta</taxon>
        <taxon>Embryophyta</taxon>
        <taxon>Tracheophyta</taxon>
        <taxon>Spermatophyta</taxon>
        <taxon>Magnoliopsida</taxon>
        <taxon>Liliopsida</taxon>
        <taxon>Poales</taxon>
        <taxon>Poaceae</taxon>
        <taxon>BOP clade</taxon>
        <taxon>Pooideae</taxon>
        <taxon>Poodae</taxon>
        <taxon>Poeae</taxon>
        <taxon>Poeae Chloroplast Group 1 (Aveneae type)</taxon>
        <taxon>Aveninae</taxon>
        <taxon>Avena</taxon>
    </lineage>
</organism>